<accession>A0A8T0DJQ3</accession>
<protein>
    <recommendedName>
        <fullName evidence="6">SLC26A/SulP transporter domain-containing protein</fullName>
    </recommendedName>
</protein>
<feature type="transmembrane region" description="Helical" evidence="5">
    <location>
        <begin position="136"/>
        <end position="155"/>
    </location>
</feature>
<evidence type="ECO:0000256" key="1">
    <source>
        <dbReference type="ARBA" id="ARBA00004141"/>
    </source>
</evidence>
<name>A0A8T0DJQ3_9TREM</name>
<dbReference type="Pfam" id="PF00916">
    <property type="entry name" value="Sulfate_transp"/>
    <property type="match status" value="2"/>
</dbReference>
<feature type="transmembrane region" description="Helical" evidence="5">
    <location>
        <begin position="99"/>
        <end position="124"/>
    </location>
</feature>
<feature type="transmembrane region" description="Helical" evidence="5">
    <location>
        <begin position="227"/>
        <end position="248"/>
    </location>
</feature>
<feature type="domain" description="SLC26A/SulP transporter" evidence="6">
    <location>
        <begin position="133"/>
        <end position="242"/>
    </location>
</feature>
<proteinExistence type="predicted"/>
<sequence>MVLEAEIPHSSNDEGYVIVRQVLNNTKFSSNHPGCLPPTATFLLRVKRCANSFSAVAAISNFFPFYKILASFYSLRAFAADILAGLTMAILHIPQGMAYGYLAGLKPINGLYTSFFPALTYFFFGTSRQISVADILAGLTMAILHIPQGMAYGYLAGLKPINGLYTSFFPALTYFFFGTSRQISVGTFSVVAMLSAEPVNRLATDYFPSSMNISGNSTSTDLEQFRLVVAITVTILAGLIQVSQFSVLQMF</sequence>
<evidence type="ECO:0000256" key="4">
    <source>
        <dbReference type="ARBA" id="ARBA00023136"/>
    </source>
</evidence>
<dbReference type="InterPro" id="IPR011547">
    <property type="entry name" value="SLC26A/SulP_dom"/>
</dbReference>
<feature type="domain" description="SLC26A/SulP transporter" evidence="6">
    <location>
        <begin position="78"/>
        <end position="132"/>
    </location>
</feature>
<evidence type="ECO:0000259" key="6">
    <source>
        <dbReference type="Pfam" id="PF00916"/>
    </source>
</evidence>
<dbReference type="GO" id="GO:0016020">
    <property type="term" value="C:membrane"/>
    <property type="evidence" value="ECO:0007669"/>
    <property type="project" value="UniProtKB-SubCell"/>
</dbReference>
<dbReference type="AlphaFoldDB" id="A0A8T0DJQ3"/>
<evidence type="ECO:0000256" key="2">
    <source>
        <dbReference type="ARBA" id="ARBA00022692"/>
    </source>
</evidence>
<dbReference type="OrthoDB" id="288203at2759"/>
<evidence type="ECO:0000313" key="8">
    <source>
        <dbReference type="Proteomes" id="UP000699462"/>
    </source>
</evidence>
<evidence type="ECO:0000313" key="7">
    <source>
        <dbReference type="EMBL" id="KAF8567566.1"/>
    </source>
</evidence>
<feature type="transmembrane region" description="Helical" evidence="5">
    <location>
        <begin position="161"/>
        <end position="177"/>
    </location>
</feature>
<feature type="transmembrane region" description="Helical" evidence="5">
    <location>
        <begin position="73"/>
        <end position="93"/>
    </location>
</feature>
<dbReference type="PANTHER" id="PTHR11814">
    <property type="entry name" value="SULFATE TRANSPORTER"/>
    <property type="match status" value="1"/>
</dbReference>
<gene>
    <name evidence="7" type="ORF">P879_09559</name>
</gene>
<keyword evidence="8" id="KW-1185">Reference proteome</keyword>
<evidence type="ECO:0000256" key="3">
    <source>
        <dbReference type="ARBA" id="ARBA00022989"/>
    </source>
</evidence>
<keyword evidence="3 5" id="KW-1133">Transmembrane helix</keyword>
<dbReference type="GO" id="GO:0055085">
    <property type="term" value="P:transmembrane transport"/>
    <property type="evidence" value="ECO:0007669"/>
    <property type="project" value="InterPro"/>
</dbReference>
<keyword evidence="2 5" id="KW-0812">Transmembrane</keyword>
<comment type="subcellular location">
    <subcellularLocation>
        <location evidence="1">Membrane</location>
        <topology evidence="1">Multi-pass membrane protein</topology>
    </subcellularLocation>
</comment>
<evidence type="ECO:0000256" key="5">
    <source>
        <dbReference type="SAM" id="Phobius"/>
    </source>
</evidence>
<dbReference type="Proteomes" id="UP000699462">
    <property type="component" value="Unassembled WGS sequence"/>
</dbReference>
<reference evidence="7 8" key="1">
    <citation type="submission" date="2019-07" db="EMBL/GenBank/DDBJ databases">
        <title>Annotation for the trematode Paragonimus westermani.</title>
        <authorList>
            <person name="Choi Y.-J."/>
        </authorList>
    </citation>
    <scope>NUCLEOTIDE SEQUENCE [LARGE SCALE GENOMIC DNA]</scope>
    <source>
        <strain evidence="7">180907_Pwestermani</strain>
    </source>
</reference>
<dbReference type="InterPro" id="IPR001902">
    <property type="entry name" value="SLC26A/SulP_fam"/>
</dbReference>
<dbReference type="EMBL" id="JTDF01003701">
    <property type="protein sequence ID" value="KAF8567566.1"/>
    <property type="molecule type" value="Genomic_DNA"/>
</dbReference>
<comment type="caution">
    <text evidence="7">The sequence shown here is derived from an EMBL/GenBank/DDBJ whole genome shotgun (WGS) entry which is preliminary data.</text>
</comment>
<keyword evidence="4 5" id="KW-0472">Membrane</keyword>
<organism evidence="7 8">
    <name type="scientific">Paragonimus westermani</name>
    <dbReference type="NCBI Taxonomy" id="34504"/>
    <lineage>
        <taxon>Eukaryota</taxon>
        <taxon>Metazoa</taxon>
        <taxon>Spiralia</taxon>
        <taxon>Lophotrochozoa</taxon>
        <taxon>Platyhelminthes</taxon>
        <taxon>Trematoda</taxon>
        <taxon>Digenea</taxon>
        <taxon>Plagiorchiida</taxon>
        <taxon>Troglotremata</taxon>
        <taxon>Troglotrematidae</taxon>
        <taxon>Paragonimus</taxon>
    </lineage>
</organism>